<reference evidence="2 3" key="1">
    <citation type="submission" date="2007-09" db="EMBL/GenBank/DDBJ databases">
        <title>Draft genome sequence of Faecalibacterium prausnitzii M21/2.</title>
        <authorList>
            <person name="Sudarsanam P."/>
            <person name="Ley R."/>
            <person name="Guruge J."/>
            <person name="Turnbaugh P.J."/>
            <person name="Mahowald M."/>
            <person name="Liep D."/>
            <person name="Gordon J."/>
        </authorList>
    </citation>
    <scope>NUCLEOTIDE SEQUENCE [LARGE SCALE GENOMIC DNA]</scope>
    <source>
        <strain evidence="2 3">M21/2</strain>
    </source>
</reference>
<name>A8SH05_9FIRM</name>
<dbReference type="HOGENOM" id="CLU_2897513_0_0_9"/>
<keyword evidence="1" id="KW-1133">Transmembrane helix</keyword>
<reference evidence="2 3" key="2">
    <citation type="submission" date="2007-09" db="EMBL/GenBank/DDBJ databases">
        <authorList>
            <person name="Fulton L."/>
            <person name="Clifton S."/>
            <person name="Fulton B."/>
            <person name="Xu J."/>
            <person name="Minx P."/>
            <person name="Pepin K.H."/>
            <person name="Johnson M."/>
            <person name="Thiruvilangam P."/>
            <person name="Bhonagiri V."/>
            <person name="Nash W.E."/>
            <person name="Mardis E.R."/>
            <person name="Wilson R.K."/>
        </authorList>
    </citation>
    <scope>NUCLEOTIDE SEQUENCE [LARGE SCALE GENOMIC DNA]</scope>
    <source>
        <strain evidence="2 3">M21/2</strain>
    </source>
</reference>
<keyword evidence="1" id="KW-0472">Membrane</keyword>
<evidence type="ECO:0000313" key="2">
    <source>
        <dbReference type="EMBL" id="EDP20421.1"/>
    </source>
</evidence>
<proteinExistence type="predicted"/>
<dbReference type="EMBL" id="ABED02000029">
    <property type="protein sequence ID" value="EDP20421.1"/>
    <property type="molecule type" value="Genomic_DNA"/>
</dbReference>
<organism evidence="2 3">
    <name type="scientific">Faecalibacterium prausnitzii M21/2</name>
    <dbReference type="NCBI Taxonomy" id="411485"/>
    <lineage>
        <taxon>Bacteria</taxon>
        <taxon>Bacillati</taxon>
        <taxon>Bacillota</taxon>
        <taxon>Clostridia</taxon>
        <taxon>Eubacteriales</taxon>
        <taxon>Oscillospiraceae</taxon>
        <taxon>Faecalibacterium</taxon>
    </lineage>
</organism>
<sequence length="62" mass="7475">MVFQVEKNRLSILIAFMEKLWSIQQIALDLLFAWMIILLMQAHEYVSWKAFLEHLFGMIMLM</sequence>
<accession>A8SH05</accession>
<dbReference type="Proteomes" id="UP000005945">
    <property type="component" value="Unassembled WGS sequence"/>
</dbReference>
<protein>
    <submittedName>
        <fullName evidence="2">Uncharacterized protein</fullName>
    </submittedName>
</protein>
<feature type="transmembrane region" description="Helical" evidence="1">
    <location>
        <begin position="20"/>
        <end position="40"/>
    </location>
</feature>
<keyword evidence="1" id="KW-0812">Transmembrane</keyword>
<evidence type="ECO:0000256" key="1">
    <source>
        <dbReference type="SAM" id="Phobius"/>
    </source>
</evidence>
<evidence type="ECO:0000313" key="3">
    <source>
        <dbReference type="Proteomes" id="UP000005945"/>
    </source>
</evidence>
<dbReference type="AlphaFoldDB" id="A8SH05"/>
<comment type="caution">
    <text evidence="2">The sequence shown here is derived from an EMBL/GenBank/DDBJ whole genome shotgun (WGS) entry which is preliminary data.</text>
</comment>
<gene>
    <name evidence="2" type="ORF">FAEPRAM212_03216</name>
</gene>